<proteinExistence type="predicted"/>
<organism evidence="1 2">
    <name type="scientific">Gemmobacter aquaticus</name>
    <dbReference type="NCBI Taxonomy" id="490185"/>
    <lineage>
        <taxon>Bacteria</taxon>
        <taxon>Pseudomonadati</taxon>
        <taxon>Pseudomonadota</taxon>
        <taxon>Alphaproteobacteria</taxon>
        <taxon>Rhodobacterales</taxon>
        <taxon>Paracoccaceae</taxon>
        <taxon>Gemmobacter</taxon>
    </lineage>
</organism>
<evidence type="ECO:0000313" key="1">
    <source>
        <dbReference type="EMBL" id="GGO26691.1"/>
    </source>
</evidence>
<comment type="caution">
    <text evidence="1">The sequence shown here is derived from an EMBL/GenBank/DDBJ whole genome shotgun (WGS) entry which is preliminary data.</text>
</comment>
<dbReference type="RefSeq" id="WP_146285476.1">
    <property type="nucleotide sequence ID" value="NZ_BMLP01000001.1"/>
</dbReference>
<protein>
    <submittedName>
        <fullName evidence="1">Uncharacterized protein</fullName>
    </submittedName>
</protein>
<dbReference type="AlphaFoldDB" id="A0A917YGZ2"/>
<name>A0A917YGZ2_9RHOB</name>
<accession>A0A917YGZ2</accession>
<sequence>MATIAKTQMRGPGQRTVTETTLGASNDFVYAPGNGEILILRNPTAGAVASVIDGAGATSKAVPGVGNVDLSAGYSVGSIPAGGVRAIPLDTIAAYLEGAISITGTGLVAALLTF</sequence>
<dbReference type="EMBL" id="BMLP01000001">
    <property type="protein sequence ID" value="GGO26691.1"/>
    <property type="molecule type" value="Genomic_DNA"/>
</dbReference>
<evidence type="ECO:0000313" key="2">
    <source>
        <dbReference type="Proteomes" id="UP000598196"/>
    </source>
</evidence>
<dbReference type="Proteomes" id="UP000598196">
    <property type="component" value="Unassembled WGS sequence"/>
</dbReference>
<keyword evidence="2" id="KW-1185">Reference proteome</keyword>
<dbReference type="OrthoDB" id="7871408at2"/>
<reference evidence="1 2" key="1">
    <citation type="journal article" date="2014" name="Int. J. Syst. Evol. Microbiol.">
        <title>Complete genome sequence of Corynebacterium casei LMG S-19264T (=DSM 44701T), isolated from a smear-ripened cheese.</title>
        <authorList>
            <consortium name="US DOE Joint Genome Institute (JGI-PGF)"/>
            <person name="Walter F."/>
            <person name="Albersmeier A."/>
            <person name="Kalinowski J."/>
            <person name="Ruckert C."/>
        </authorList>
    </citation>
    <scope>NUCLEOTIDE SEQUENCE [LARGE SCALE GENOMIC DNA]</scope>
    <source>
        <strain evidence="1 2">CGMCC 1.7029</strain>
    </source>
</reference>
<gene>
    <name evidence="1" type="ORF">GCM10010991_07580</name>
</gene>